<gene>
    <name evidence="1" type="ORF">KMW28_03665</name>
</gene>
<accession>A0AAX1N594</accession>
<dbReference type="Pfam" id="PF20137">
    <property type="entry name" value="BubE"/>
    <property type="match status" value="1"/>
</dbReference>
<evidence type="ECO:0000313" key="1">
    <source>
        <dbReference type="EMBL" id="QWG02686.1"/>
    </source>
</evidence>
<keyword evidence="2" id="KW-1185">Reference proteome</keyword>
<dbReference type="EMBL" id="CP076132">
    <property type="protein sequence ID" value="QWG02686.1"/>
    <property type="molecule type" value="Genomic_DNA"/>
</dbReference>
<protein>
    <submittedName>
        <fullName evidence="1">Uncharacterized protein</fullName>
    </submittedName>
</protein>
<dbReference type="KEGG" id="fya:KMW28_03665"/>
<organism evidence="1 2">
    <name type="scientific">Flammeovirga yaeyamensis</name>
    <dbReference type="NCBI Taxonomy" id="367791"/>
    <lineage>
        <taxon>Bacteria</taxon>
        <taxon>Pseudomonadati</taxon>
        <taxon>Bacteroidota</taxon>
        <taxon>Cytophagia</taxon>
        <taxon>Cytophagales</taxon>
        <taxon>Flammeovirgaceae</taxon>
        <taxon>Flammeovirga</taxon>
    </lineage>
</organism>
<reference evidence="1 2" key="1">
    <citation type="submission" date="2021-05" db="EMBL/GenBank/DDBJ databases">
        <title>Comparative genomic studies on the polysaccharide-degrading batcterial strains of the Flammeovirga genus.</title>
        <authorList>
            <person name="Zewei F."/>
            <person name="Zheng Z."/>
            <person name="Yu L."/>
            <person name="Ruyue G."/>
            <person name="Yanhong M."/>
            <person name="Yuanyuan C."/>
            <person name="Jingyan G."/>
            <person name="Wenjun H."/>
        </authorList>
    </citation>
    <scope>NUCLEOTIDE SEQUENCE [LARGE SCALE GENOMIC DNA]</scope>
    <source>
        <strain evidence="1 2">NBRC:100898</strain>
    </source>
</reference>
<dbReference type="RefSeq" id="WP_215585796.1">
    <property type="nucleotide sequence ID" value="NZ_CP076132.1"/>
</dbReference>
<sequence length="120" mass="14240">MSEIKLVFLEEIPEEIKDNTLYVSMEYATAIHNCMCGCGNKVITPLSPKDWNLLYDGETISLSPSIGNWNFNCESHYWIKKNKIVRAIDWPEKNIDNSDQENWWEQFFLRFTNRFSSFFN</sequence>
<name>A0AAX1N594_9BACT</name>
<dbReference type="Proteomes" id="UP000678679">
    <property type="component" value="Chromosome 1"/>
</dbReference>
<dbReference type="AlphaFoldDB" id="A0AAX1N594"/>
<evidence type="ECO:0000313" key="2">
    <source>
        <dbReference type="Proteomes" id="UP000678679"/>
    </source>
</evidence>
<proteinExistence type="predicted"/>
<dbReference type="InterPro" id="IPR045384">
    <property type="entry name" value="DUF6527"/>
</dbReference>